<dbReference type="PANTHER" id="PTHR30047">
    <property type="entry name" value="HIGH-AFFINITY CHOLINE TRANSPORT PROTEIN-RELATED"/>
    <property type="match status" value="1"/>
</dbReference>
<keyword evidence="11" id="KW-1185">Reference proteome</keyword>
<feature type="transmembrane region" description="Helical" evidence="9">
    <location>
        <begin position="322"/>
        <end position="346"/>
    </location>
</feature>
<evidence type="ECO:0000256" key="9">
    <source>
        <dbReference type="SAM" id="Phobius"/>
    </source>
</evidence>
<dbReference type="Pfam" id="PF02028">
    <property type="entry name" value="BCCT"/>
    <property type="match status" value="1"/>
</dbReference>
<evidence type="ECO:0000256" key="5">
    <source>
        <dbReference type="ARBA" id="ARBA00022692"/>
    </source>
</evidence>
<evidence type="ECO:0000256" key="8">
    <source>
        <dbReference type="SAM" id="MobiDB-lite"/>
    </source>
</evidence>
<proteinExistence type="inferred from homology"/>
<dbReference type="EMBL" id="FOFP01000033">
    <property type="protein sequence ID" value="SER46607.1"/>
    <property type="molecule type" value="Genomic_DNA"/>
</dbReference>
<dbReference type="InterPro" id="IPR000060">
    <property type="entry name" value="BCCT_transptr"/>
</dbReference>
<evidence type="ECO:0000256" key="3">
    <source>
        <dbReference type="ARBA" id="ARBA00022448"/>
    </source>
</evidence>
<feature type="transmembrane region" description="Helical" evidence="9">
    <location>
        <begin position="133"/>
        <end position="154"/>
    </location>
</feature>
<keyword evidence="3" id="KW-0813">Transport</keyword>
<dbReference type="RefSeq" id="WP_069522468.1">
    <property type="nucleotide sequence ID" value="NZ_FOFP01000033.1"/>
</dbReference>
<sequence>MGKDPSHDTTPQPETERLDSIPAPSGESNLIDTDYVIGQDNIKGQFSFSLDIHGKVFTISALTVVLFVVLTLALQNHVEPLFTATRDWLTHHMAWFFLGAANIFVLLCLGLIVSPLGKVRLGGMDAKPDYGYVGWFSMLFAAGMGIGLMFYGVAEPMGHFSAALGGIEVGADGVRTDWAPLGGAAGDAEAAARLGMAATIFHWGLHPWAIYAIVALALALFSFNKGLPLSIRSIFYPLLGERVWGWPGHIIDILAVFATLFGLATSLGLGAEQAAAGIQYLFGIESSDLSKVLLIVGITAIALVSVLSGLEKGVKRLSELNMGLAILLLLFIIIAGPTLAIITGFFDNLGAYLSYLPALANPVGREDVNFSQGWTAFYWAWWISWSPFVGMFIARVSRGRTVREFLIAVLLVPSLVSVLWMTAFGGTGIGQVVSEGFTGVQDAALELKLFAMLGELPLTAISSFIGIVLVVVFFITSSDSGSLVIDTITAGGKVNAPVPQRVFWVVIEGVIAIALLLGGGLGALQAMAVSTGLPFTLVLLVGCIAIVKGLMSEPR</sequence>
<feature type="region of interest" description="Disordered" evidence="8">
    <location>
        <begin position="1"/>
        <end position="26"/>
    </location>
</feature>
<evidence type="ECO:0000256" key="7">
    <source>
        <dbReference type="ARBA" id="ARBA00023136"/>
    </source>
</evidence>
<reference evidence="10 11" key="1">
    <citation type="submission" date="2016-10" db="EMBL/GenBank/DDBJ databases">
        <authorList>
            <person name="Varghese N."/>
            <person name="Submissions S."/>
        </authorList>
    </citation>
    <scope>NUCLEOTIDE SEQUENCE [LARGE SCALE GENOMIC DNA]</scope>
    <source>
        <strain evidence="10 11">CIP 109853</strain>
    </source>
</reference>
<feature type="transmembrane region" description="Helical" evidence="9">
    <location>
        <begin position="502"/>
        <end position="526"/>
    </location>
</feature>
<feature type="transmembrane region" description="Helical" evidence="9">
    <location>
        <begin position="94"/>
        <end position="113"/>
    </location>
</feature>
<feature type="transmembrane region" description="Helical" evidence="9">
    <location>
        <begin position="205"/>
        <end position="223"/>
    </location>
</feature>
<keyword evidence="5 9" id="KW-0812">Transmembrane</keyword>
<evidence type="ECO:0000313" key="11">
    <source>
        <dbReference type="Proteomes" id="UP000198512"/>
    </source>
</evidence>
<evidence type="ECO:0000256" key="2">
    <source>
        <dbReference type="ARBA" id="ARBA00005658"/>
    </source>
</evidence>
<evidence type="ECO:0000256" key="6">
    <source>
        <dbReference type="ARBA" id="ARBA00022989"/>
    </source>
</evidence>
<dbReference type="PANTHER" id="PTHR30047:SF7">
    <property type="entry name" value="HIGH-AFFINITY CHOLINE TRANSPORT PROTEIN"/>
    <property type="match status" value="1"/>
</dbReference>
<dbReference type="Proteomes" id="UP000198512">
    <property type="component" value="Unassembled WGS sequence"/>
</dbReference>
<accession>A0ABY1BRK4</accession>
<feature type="transmembrane region" description="Helical" evidence="9">
    <location>
        <begin position="289"/>
        <end position="310"/>
    </location>
</feature>
<feature type="transmembrane region" description="Helical" evidence="9">
    <location>
        <begin position="406"/>
        <end position="429"/>
    </location>
</feature>
<feature type="transmembrane region" description="Helical" evidence="9">
    <location>
        <begin position="244"/>
        <end position="269"/>
    </location>
</feature>
<evidence type="ECO:0000256" key="4">
    <source>
        <dbReference type="ARBA" id="ARBA00022475"/>
    </source>
</evidence>
<gene>
    <name evidence="10" type="ORF">SAMN05216600_13312</name>
</gene>
<organism evidence="10 11">
    <name type="scientific">Pseudomonas cuatrocienegasensis</name>
    <dbReference type="NCBI Taxonomy" id="543360"/>
    <lineage>
        <taxon>Bacteria</taxon>
        <taxon>Pseudomonadati</taxon>
        <taxon>Pseudomonadota</taxon>
        <taxon>Gammaproteobacteria</taxon>
        <taxon>Pseudomonadales</taxon>
        <taxon>Pseudomonadaceae</taxon>
        <taxon>Pseudomonas</taxon>
    </lineage>
</organism>
<comment type="similarity">
    <text evidence="2">Belongs to the BCCT transporter (TC 2.A.15) family.</text>
</comment>
<keyword evidence="7 9" id="KW-0472">Membrane</keyword>
<feature type="transmembrane region" description="Helical" evidence="9">
    <location>
        <begin position="376"/>
        <end position="394"/>
    </location>
</feature>
<feature type="transmembrane region" description="Helical" evidence="9">
    <location>
        <begin position="532"/>
        <end position="551"/>
    </location>
</feature>
<evidence type="ECO:0000256" key="1">
    <source>
        <dbReference type="ARBA" id="ARBA00004651"/>
    </source>
</evidence>
<name>A0ABY1BRK4_9PSED</name>
<keyword evidence="4" id="KW-1003">Cell membrane</keyword>
<protein>
    <submittedName>
        <fullName evidence="10">Betaine/carnitine transporter, BCCT family</fullName>
    </submittedName>
</protein>
<comment type="subcellular location">
    <subcellularLocation>
        <location evidence="1">Cell membrane</location>
        <topology evidence="1">Multi-pass membrane protein</topology>
    </subcellularLocation>
</comment>
<dbReference type="NCBIfam" id="TIGR00842">
    <property type="entry name" value="bcct"/>
    <property type="match status" value="1"/>
</dbReference>
<feature type="transmembrane region" description="Helical" evidence="9">
    <location>
        <begin position="449"/>
        <end position="475"/>
    </location>
</feature>
<feature type="transmembrane region" description="Helical" evidence="9">
    <location>
        <begin position="56"/>
        <end position="74"/>
    </location>
</feature>
<keyword evidence="6 9" id="KW-1133">Transmembrane helix</keyword>
<evidence type="ECO:0000313" key="10">
    <source>
        <dbReference type="EMBL" id="SER46607.1"/>
    </source>
</evidence>
<comment type="caution">
    <text evidence="10">The sequence shown here is derived from an EMBL/GenBank/DDBJ whole genome shotgun (WGS) entry which is preliminary data.</text>
</comment>